<evidence type="ECO:0000313" key="2">
    <source>
        <dbReference type="EMBL" id="VDK30910.1"/>
    </source>
</evidence>
<dbReference type="AlphaFoldDB" id="A0A183CZ83"/>
<keyword evidence="3" id="KW-1185">Reference proteome</keyword>
<reference evidence="2 3" key="2">
    <citation type="submission" date="2018-11" db="EMBL/GenBank/DDBJ databases">
        <authorList>
            <consortium name="Pathogen Informatics"/>
        </authorList>
    </citation>
    <scope>NUCLEOTIDE SEQUENCE [LARGE SCALE GENOMIC DNA]</scope>
</reference>
<feature type="transmembrane region" description="Helical" evidence="1">
    <location>
        <begin position="45"/>
        <end position="69"/>
    </location>
</feature>
<keyword evidence="1" id="KW-0472">Membrane</keyword>
<evidence type="ECO:0000256" key="1">
    <source>
        <dbReference type="SAM" id="Phobius"/>
    </source>
</evidence>
<protein>
    <submittedName>
        <fullName evidence="4">Ion_trans_2 domain-containing protein</fullName>
    </submittedName>
</protein>
<evidence type="ECO:0000313" key="3">
    <source>
        <dbReference type="Proteomes" id="UP000271098"/>
    </source>
</evidence>
<accession>A0A183CZ83</accession>
<reference evidence="4" key="1">
    <citation type="submission" date="2016-06" db="UniProtKB">
        <authorList>
            <consortium name="WormBaseParasite"/>
        </authorList>
    </citation>
    <scope>IDENTIFICATION</scope>
</reference>
<proteinExistence type="predicted"/>
<organism evidence="4">
    <name type="scientific">Gongylonema pulchrum</name>
    <dbReference type="NCBI Taxonomy" id="637853"/>
    <lineage>
        <taxon>Eukaryota</taxon>
        <taxon>Metazoa</taxon>
        <taxon>Ecdysozoa</taxon>
        <taxon>Nematoda</taxon>
        <taxon>Chromadorea</taxon>
        <taxon>Rhabditida</taxon>
        <taxon>Spirurina</taxon>
        <taxon>Spiruromorpha</taxon>
        <taxon>Spiruroidea</taxon>
        <taxon>Gongylonematidae</taxon>
        <taxon>Gongylonema</taxon>
    </lineage>
</organism>
<keyword evidence="1" id="KW-0812">Transmembrane</keyword>
<sequence length="84" mass="9510">MFIFGLEMHYSTCPWIDDFYRVEILRRGYSSVEPYFETQCGISGWTLAGVFSLLSCGLFIGEGLVSAFLRSSPDQRRGKTSDPL</sequence>
<gene>
    <name evidence="2" type="ORF">GPUH_LOCUS1774</name>
</gene>
<evidence type="ECO:0000313" key="4">
    <source>
        <dbReference type="WBParaSite" id="GPUH_0000177801-mRNA-1"/>
    </source>
</evidence>
<dbReference type="EMBL" id="UYRT01002311">
    <property type="protein sequence ID" value="VDK30910.1"/>
    <property type="molecule type" value="Genomic_DNA"/>
</dbReference>
<dbReference type="Proteomes" id="UP000271098">
    <property type="component" value="Unassembled WGS sequence"/>
</dbReference>
<dbReference type="WBParaSite" id="GPUH_0000177801-mRNA-1">
    <property type="protein sequence ID" value="GPUH_0000177801-mRNA-1"/>
    <property type="gene ID" value="GPUH_0000177801"/>
</dbReference>
<dbReference type="OrthoDB" id="5804949at2759"/>
<name>A0A183CZ83_9BILA</name>
<keyword evidence="1" id="KW-1133">Transmembrane helix</keyword>